<dbReference type="SMART" id="SM00382">
    <property type="entry name" value="AAA"/>
    <property type="match status" value="1"/>
</dbReference>
<evidence type="ECO:0000256" key="5">
    <source>
        <dbReference type="ARBA" id="ARBA00023128"/>
    </source>
</evidence>
<dbReference type="Pfam" id="PF24581">
    <property type="entry name" value="DUF7608"/>
    <property type="match status" value="1"/>
</dbReference>
<keyword evidence="3" id="KW-1000">Mitochondrion outer membrane</keyword>
<evidence type="ECO:0000256" key="1">
    <source>
        <dbReference type="ARBA" id="ARBA00004572"/>
    </source>
</evidence>
<dbReference type="PANTHER" id="PTHR45644">
    <property type="entry name" value="AAA ATPASE, PUTATIVE (AFU_ORTHOLOGUE AFUA_2G12920)-RELATED-RELATED"/>
    <property type="match status" value="1"/>
</dbReference>
<feature type="compositionally biased region" description="Low complexity" evidence="6">
    <location>
        <begin position="1069"/>
        <end position="1086"/>
    </location>
</feature>
<dbReference type="InterPro" id="IPR056027">
    <property type="entry name" value="DUF7608"/>
</dbReference>
<dbReference type="InterPro" id="IPR041569">
    <property type="entry name" value="AAA_lid_3"/>
</dbReference>
<dbReference type="PANTHER" id="PTHR45644:SF56">
    <property type="entry name" value="AAA ATPASE, PUTATIVE (AFU_ORTHOLOGUE AFUA_2G12920)-RELATED"/>
    <property type="match status" value="1"/>
</dbReference>
<dbReference type="InterPro" id="IPR027417">
    <property type="entry name" value="P-loop_NTPase"/>
</dbReference>
<evidence type="ECO:0000256" key="4">
    <source>
        <dbReference type="ARBA" id="ARBA00022840"/>
    </source>
</evidence>
<dbReference type="EMBL" id="ML977598">
    <property type="protein sequence ID" value="KAF1999111.1"/>
    <property type="molecule type" value="Genomic_DNA"/>
</dbReference>
<accession>A0A6A5WG29</accession>
<keyword evidence="4" id="KW-0067">ATP-binding</keyword>
<proteinExistence type="predicted"/>
<dbReference type="InterPro" id="IPR003959">
    <property type="entry name" value="ATPase_AAA_core"/>
</dbReference>
<dbReference type="OrthoDB" id="39734at2759"/>
<dbReference type="GO" id="GO:0005741">
    <property type="term" value="C:mitochondrial outer membrane"/>
    <property type="evidence" value="ECO:0007669"/>
    <property type="project" value="UniProtKB-SubCell"/>
</dbReference>
<name>A0A6A5WG29_9PLEO</name>
<feature type="region of interest" description="Disordered" evidence="6">
    <location>
        <begin position="413"/>
        <end position="436"/>
    </location>
</feature>
<reference evidence="8" key="1">
    <citation type="journal article" date="2020" name="Stud. Mycol.">
        <title>101 Dothideomycetes genomes: a test case for predicting lifestyles and emergence of pathogens.</title>
        <authorList>
            <person name="Haridas S."/>
            <person name="Albert R."/>
            <person name="Binder M."/>
            <person name="Bloem J."/>
            <person name="Labutti K."/>
            <person name="Salamov A."/>
            <person name="Andreopoulos B."/>
            <person name="Baker S."/>
            <person name="Barry K."/>
            <person name="Bills G."/>
            <person name="Bluhm B."/>
            <person name="Cannon C."/>
            <person name="Castanera R."/>
            <person name="Culley D."/>
            <person name="Daum C."/>
            <person name="Ezra D."/>
            <person name="Gonzalez J."/>
            <person name="Henrissat B."/>
            <person name="Kuo A."/>
            <person name="Liang C."/>
            <person name="Lipzen A."/>
            <person name="Lutzoni F."/>
            <person name="Magnuson J."/>
            <person name="Mondo S."/>
            <person name="Nolan M."/>
            <person name="Ohm R."/>
            <person name="Pangilinan J."/>
            <person name="Park H.-J."/>
            <person name="Ramirez L."/>
            <person name="Alfaro M."/>
            <person name="Sun H."/>
            <person name="Tritt A."/>
            <person name="Yoshinaga Y."/>
            <person name="Zwiers L.-H."/>
            <person name="Turgeon B."/>
            <person name="Goodwin S."/>
            <person name="Spatafora J."/>
            <person name="Crous P."/>
            <person name="Grigoriev I."/>
        </authorList>
    </citation>
    <scope>NUCLEOTIDE SEQUENCE</scope>
    <source>
        <strain evidence="8">CBS 123094</strain>
    </source>
</reference>
<evidence type="ECO:0000259" key="7">
    <source>
        <dbReference type="SMART" id="SM00382"/>
    </source>
</evidence>
<feature type="region of interest" description="Disordered" evidence="6">
    <location>
        <begin position="1069"/>
        <end position="1126"/>
    </location>
</feature>
<keyword evidence="3" id="KW-0472">Membrane</keyword>
<dbReference type="PROSITE" id="PS00674">
    <property type="entry name" value="AAA"/>
    <property type="match status" value="1"/>
</dbReference>
<evidence type="ECO:0000256" key="6">
    <source>
        <dbReference type="SAM" id="MobiDB-lite"/>
    </source>
</evidence>
<feature type="domain" description="AAA+ ATPase" evidence="7">
    <location>
        <begin position="866"/>
        <end position="1000"/>
    </location>
</feature>
<protein>
    <submittedName>
        <fullName evidence="8">AAA-domain-containing protein</fullName>
    </submittedName>
</protein>
<sequence length="1197" mass="132751">MYAAIRPALRSASRPPARFIHRRRYPLSSRVRLFHSTRFLARNPTTPPDPTNTPADENGGNEKSREGAVAAQDNEATPEDAEIIAQKLQRSKEMTRRYSSALKRTQRRNRAQDLPAVHIPQWFTDRRITLREDYSMHQQAAPAISLSIRNSELGEHGTVSIPFWNYKYGVAGMAELVHALWAKDLAPEGQGAFARHCIRRHEATPEERFWEFLQGKLGNQPSEGTEEQSQEAKDKALRKHSKLALNRDRAGRTLSSLALAEIRAAMAASLSAVHTASNDSFPTAKTNLILHGLSKYDWVMLDTVYSIAADMGADVIALSAQDLAELLGDYLGEGPEPSPHSVRSLGYETYKMSSELANDVEDLAGVEPFDEELDSSQPIPSPIDLSKLSNVKVFHLPAGLKSLNALSQNLKNMAGMSQGDNSSNLSDGPQRTLSQSETQLEDLKITNVLETLVDANDLKRDNRPSHSTKKELVDSNPVVEPNIATPNPPKFFDFSLESRSVDLELDFSPTADTDQMSQSNVTVTMGPARESRLPQKSKIILVRDIKELNATQYGSRILQKLEEVVRRRRSAGENIMIVGITCSMDLVPELSAAGVKALQAEGESSFFRTIAITPYFGDSLPVDVVAKAKAIMLEKKLGSSEKSKFKRINLRHIQDMLKRLDPEAAKVVADRTLGPRQLRTFGRIFPESYSWEILSYDEVHRIALTALGLHLMDPSNAHLTWAHVALAMGLLKASDASKFAWMRFRSYDELKPDLSDELKEHIDKVKESLGQKPRVRIAMRRKPGDAPSKPLNEQALKRQKDLERIAQTATKHEKRLMHGIVNPDQIKTTFDQIHVPKETVESIRTLTSMSLLRPDAFNYGVLATDKISGVLLYGPPGTGKTLLAKAVAKESGSNVLEISGSEIMDKYVGEGEKNVSAIFSLARKLSPCLVFLDEADSIFGSRNESRLRVSHRDILNQFLKEWDGLNDVSVFVMVATNRPFDMDDAVIRRLPRRLLVDLPTQEDRHKILQIHLRDEQLDSSVDLEDLSKRTPFYSGSDLKNIAVSAALACVKEENEQAAMAALDAAKAAAETAATASPESPSTSPTPDSEQSPKPDSKPAPPPTPTPSAPPSPPTSHSFLMPGVKYDFPDKRTLSKRHFDKALHEISASISEDMSSLKAMQKFDEQYGDRKGRKKKNTYGFGVGIKEGAAERDVRVRG</sequence>
<gene>
    <name evidence="8" type="ORF">P154DRAFT_554923</name>
</gene>
<keyword evidence="5" id="KW-0496">Mitochondrion</keyword>
<evidence type="ECO:0000256" key="2">
    <source>
        <dbReference type="ARBA" id="ARBA00022741"/>
    </source>
</evidence>
<evidence type="ECO:0000256" key="3">
    <source>
        <dbReference type="ARBA" id="ARBA00022787"/>
    </source>
</evidence>
<comment type="subcellular location">
    <subcellularLocation>
        <location evidence="1">Mitochondrion outer membrane</location>
        <topology evidence="1">Single-pass membrane protein</topology>
    </subcellularLocation>
</comment>
<evidence type="ECO:0000313" key="9">
    <source>
        <dbReference type="Proteomes" id="UP000799779"/>
    </source>
</evidence>
<evidence type="ECO:0000313" key="8">
    <source>
        <dbReference type="EMBL" id="KAF1999111.1"/>
    </source>
</evidence>
<dbReference type="InterPro" id="IPR003960">
    <property type="entry name" value="ATPase_AAA_CS"/>
</dbReference>
<dbReference type="Proteomes" id="UP000799779">
    <property type="component" value="Unassembled WGS sequence"/>
</dbReference>
<dbReference type="InterPro" id="IPR051701">
    <property type="entry name" value="Mito_OM_Translocase_MSP1"/>
</dbReference>
<dbReference type="Gene3D" id="1.10.8.60">
    <property type="match status" value="1"/>
</dbReference>
<keyword evidence="2" id="KW-0547">Nucleotide-binding</keyword>
<dbReference type="Pfam" id="PF00004">
    <property type="entry name" value="AAA"/>
    <property type="match status" value="1"/>
</dbReference>
<organism evidence="8 9">
    <name type="scientific">Amniculicola lignicola CBS 123094</name>
    <dbReference type="NCBI Taxonomy" id="1392246"/>
    <lineage>
        <taxon>Eukaryota</taxon>
        <taxon>Fungi</taxon>
        <taxon>Dikarya</taxon>
        <taxon>Ascomycota</taxon>
        <taxon>Pezizomycotina</taxon>
        <taxon>Dothideomycetes</taxon>
        <taxon>Pleosporomycetidae</taxon>
        <taxon>Pleosporales</taxon>
        <taxon>Amniculicolaceae</taxon>
        <taxon>Amniculicola</taxon>
    </lineage>
</organism>
<dbReference type="Gene3D" id="3.40.50.300">
    <property type="entry name" value="P-loop containing nucleotide triphosphate hydrolases"/>
    <property type="match status" value="1"/>
</dbReference>
<dbReference type="Pfam" id="PF17862">
    <property type="entry name" value="AAA_lid_3"/>
    <property type="match status" value="1"/>
</dbReference>
<feature type="compositionally biased region" description="Polar residues" evidence="6">
    <location>
        <begin position="418"/>
        <end position="436"/>
    </location>
</feature>
<keyword evidence="9" id="KW-1185">Reference proteome</keyword>
<dbReference type="GO" id="GO:0005524">
    <property type="term" value="F:ATP binding"/>
    <property type="evidence" value="ECO:0007669"/>
    <property type="project" value="UniProtKB-KW"/>
</dbReference>
<feature type="compositionally biased region" description="Pro residues" evidence="6">
    <location>
        <begin position="1097"/>
        <end position="1113"/>
    </location>
</feature>
<dbReference type="SUPFAM" id="SSF52540">
    <property type="entry name" value="P-loop containing nucleoside triphosphate hydrolases"/>
    <property type="match status" value="1"/>
</dbReference>
<dbReference type="GO" id="GO:0016887">
    <property type="term" value="F:ATP hydrolysis activity"/>
    <property type="evidence" value="ECO:0007669"/>
    <property type="project" value="InterPro"/>
</dbReference>
<feature type="region of interest" description="Disordered" evidence="6">
    <location>
        <begin position="38"/>
        <end position="79"/>
    </location>
</feature>
<dbReference type="InterPro" id="IPR003593">
    <property type="entry name" value="AAA+_ATPase"/>
</dbReference>
<dbReference type="AlphaFoldDB" id="A0A6A5WG29"/>